<evidence type="ECO:0000256" key="3">
    <source>
        <dbReference type="ARBA" id="ARBA00022801"/>
    </source>
</evidence>
<evidence type="ECO:0000313" key="5">
    <source>
        <dbReference type="EMBL" id="AML52438.1"/>
    </source>
</evidence>
<evidence type="ECO:0000259" key="4">
    <source>
        <dbReference type="Pfam" id="PF16113"/>
    </source>
</evidence>
<dbReference type="Proteomes" id="UP000070371">
    <property type="component" value="Chromosome"/>
</dbReference>
<dbReference type="GO" id="GO:0005829">
    <property type="term" value="C:cytosol"/>
    <property type="evidence" value="ECO:0007669"/>
    <property type="project" value="TreeGrafter"/>
</dbReference>
<dbReference type="NCBIfam" id="NF004127">
    <property type="entry name" value="PRK05617.1"/>
    <property type="match status" value="1"/>
</dbReference>
<gene>
    <name evidence="5" type="ORF">RC74_15195</name>
</gene>
<dbReference type="EMBL" id="CP014327">
    <property type="protein sequence ID" value="AML52438.1"/>
    <property type="molecule type" value="Genomic_DNA"/>
</dbReference>
<dbReference type="OrthoDB" id="9790967at2"/>
<name>A0A126V286_9RHOB</name>
<protein>
    <recommendedName>
        <fullName evidence="2">3-hydroxyisobutyryl-CoA hydrolase</fullName>
        <ecNumber evidence="2">3.1.2.4</ecNumber>
    </recommendedName>
</protein>
<keyword evidence="6" id="KW-1185">Reference proteome</keyword>
<dbReference type="Gene3D" id="3.90.226.10">
    <property type="entry name" value="2-enoyl-CoA Hydratase, Chain A, domain 1"/>
    <property type="match status" value="1"/>
</dbReference>
<comment type="catalytic activity">
    <reaction evidence="1">
        <text>3-hydroxy-2-methylpropanoyl-CoA + H2O = 3-hydroxy-2-methylpropanoate + CoA + H(+)</text>
        <dbReference type="Rhea" id="RHEA:20888"/>
        <dbReference type="ChEBI" id="CHEBI:11805"/>
        <dbReference type="ChEBI" id="CHEBI:15377"/>
        <dbReference type="ChEBI" id="CHEBI:15378"/>
        <dbReference type="ChEBI" id="CHEBI:57287"/>
        <dbReference type="ChEBI" id="CHEBI:57340"/>
        <dbReference type="EC" id="3.1.2.4"/>
    </reaction>
</comment>
<dbReference type="CDD" id="cd06558">
    <property type="entry name" value="crotonase-like"/>
    <property type="match status" value="1"/>
</dbReference>
<dbReference type="GO" id="GO:0006574">
    <property type="term" value="P:L-valine catabolic process"/>
    <property type="evidence" value="ECO:0007669"/>
    <property type="project" value="TreeGrafter"/>
</dbReference>
<accession>A0A126V286</accession>
<dbReference type="InterPro" id="IPR045004">
    <property type="entry name" value="ECH_dom"/>
</dbReference>
<feature type="domain" description="Enoyl-CoA hydratase/isomerase" evidence="4">
    <location>
        <begin position="12"/>
        <end position="333"/>
    </location>
</feature>
<dbReference type="InterPro" id="IPR032259">
    <property type="entry name" value="HIBYL-CoA-H"/>
</dbReference>
<keyword evidence="3" id="KW-0378">Hydrolase</keyword>
<dbReference type="KEGG" id="hat:RC74_15195"/>
<dbReference type="Pfam" id="PF16113">
    <property type="entry name" value="ECH_2"/>
    <property type="match status" value="1"/>
</dbReference>
<evidence type="ECO:0000256" key="1">
    <source>
        <dbReference type="ARBA" id="ARBA00001709"/>
    </source>
</evidence>
<dbReference type="STRING" id="1579316.RC74_15195"/>
<dbReference type="PANTHER" id="PTHR43176:SF3">
    <property type="entry name" value="3-HYDROXYISOBUTYRYL-COA HYDROLASE, MITOCHONDRIAL"/>
    <property type="match status" value="1"/>
</dbReference>
<dbReference type="GO" id="GO:0003860">
    <property type="term" value="F:3-hydroxyisobutyryl-CoA hydrolase activity"/>
    <property type="evidence" value="ECO:0007669"/>
    <property type="project" value="UniProtKB-EC"/>
</dbReference>
<dbReference type="EC" id="3.1.2.4" evidence="2"/>
<evidence type="ECO:0000313" key="6">
    <source>
        <dbReference type="Proteomes" id="UP000070371"/>
    </source>
</evidence>
<dbReference type="InterPro" id="IPR029045">
    <property type="entry name" value="ClpP/crotonase-like_dom_sf"/>
</dbReference>
<dbReference type="RefSeq" id="WP_039002102.1">
    <property type="nucleotide sequence ID" value="NZ_CP014327.1"/>
</dbReference>
<sequence length="350" mass="38429">MSLIHARVVGKIGHITLNRPEALNALSADMLAEFAPVMRAWAKDDSIALVVLDAAGDKAFCAGGDVAEIYNWGTGDQVEKAQSFWRNEYQMNAELFEYPKPLISLMHGYVMGGGVGLGCHASHRVVCESTQISMPESVIGLVPDVGGSWLLGQAPGRLGEYLGATGARMGPGDAIYAGFADGYIPRENWPTLIEKLAETGDYTLVEAAYETAPEGRYKAMSGEIDAHFGGETMGDIIRSLVSEETEFTQKSLQTLARNSPLSMCATTELIHRQRRTNHTIWNVLELEYRFTHRAITDSDFLEGVRARIIDKDNAPKWLHSDAQSVPPILVSQLLMPLGQDKFTKDKEDLL</sequence>
<dbReference type="SUPFAM" id="SSF52096">
    <property type="entry name" value="ClpP/crotonase"/>
    <property type="match status" value="1"/>
</dbReference>
<proteinExistence type="predicted"/>
<evidence type="ECO:0000256" key="2">
    <source>
        <dbReference type="ARBA" id="ARBA00011915"/>
    </source>
</evidence>
<reference evidence="5 6" key="1">
    <citation type="submission" date="2016-02" db="EMBL/GenBank/DDBJ databases">
        <title>Complete genome sequence of Halocynthiibacter arcticus PAMC 20958t from arctic marine sediment.</title>
        <authorList>
            <person name="Lee Y.M."/>
            <person name="Baek K."/>
            <person name="Lee H.K."/>
            <person name="Shin S.C."/>
        </authorList>
    </citation>
    <scope>NUCLEOTIDE SEQUENCE [LARGE SCALE GENOMIC DNA]</scope>
    <source>
        <strain evidence="5">PAMC 20958</strain>
    </source>
</reference>
<dbReference type="PANTHER" id="PTHR43176">
    <property type="entry name" value="3-HYDROXYISOBUTYRYL-COA HYDROLASE-RELATED"/>
    <property type="match status" value="1"/>
</dbReference>
<dbReference type="AlphaFoldDB" id="A0A126V286"/>
<organism evidence="5 6">
    <name type="scientific">Falsihalocynthiibacter arcticus</name>
    <dbReference type="NCBI Taxonomy" id="1579316"/>
    <lineage>
        <taxon>Bacteria</taxon>
        <taxon>Pseudomonadati</taxon>
        <taxon>Pseudomonadota</taxon>
        <taxon>Alphaproteobacteria</taxon>
        <taxon>Rhodobacterales</taxon>
        <taxon>Roseobacteraceae</taxon>
        <taxon>Falsihalocynthiibacter</taxon>
    </lineage>
</organism>